<keyword evidence="4" id="KW-0804">Transcription</keyword>
<accession>K6Z435</accession>
<sequence length="180" mass="20867">MFEKTDEQLIAKALQGNKQAWLNLLKRYEKPIYHYGMRMTGKNEDALDLMQEVFISVFRNLASYRNEGSFKSWLFRIAHFRCIEFYRRKKPTQGLDDTPEIESDEISAADSIHTSQENKQLVSAMQQLPMSQKAVVELKFFGQFTFDEIAEQTGISANTAKSRLYGALEKLKTLMEVDYA</sequence>
<dbReference type="AlphaFoldDB" id="K6Z435"/>
<evidence type="ECO:0000259" key="5">
    <source>
        <dbReference type="Pfam" id="PF04542"/>
    </source>
</evidence>
<dbReference type="SUPFAM" id="SSF88659">
    <property type="entry name" value="Sigma3 and sigma4 domains of RNA polymerase sigma factors"/>
    <property type="match status" value="1"/>
</dbReference>
<evidence type="ECO:0000256" key="3">
    <source>
        <dbReference type="ARBA" id="ARBA00023082"/>
    </source>
</evidence>
<dbReference type="Proteomes" id="UP000006327">
    <property type="component" value="Unassembled WGS sequence"/>
</dbReference>
<dbReference type="SUPFAM" id="SSF88946">
    <property type="entry name" value="Sigma2 domain of RNA polymerase sigma factors"/>
    <property type="match status" value="1"/>
</dbReference>
<dbReference type="Gene3D" id="1.10.1740.10">
    <property type="match status" value="1"/>
</dbReference>
<dbReference type="PANTHER" id="PTHR43133">
    <property type="entry name" value="RNA POLYMERASE ECF-TYPE SIGMA FACTO"/>
    <property type="match status" value="1"/>
</dbReference>
<dbReference type="PANTHER" id="PTHR43133:SF51">
    <property type="entry name" value="RNA POLYMERASE SIGMA FACTOR"/>
    <property type="match status" value="1"/>
</dbReference>
<feature type="domain" description="RNA polymerase sigma-70 region 2" evidence="5">
    <location>
        <begin position="24"/>
        <end position="90"/>
    </location>
</feature>
<gene>
    <name evidence="7" type="primary">rpoE</name>
    <name evidence="7" type="ORF">GARC_1215</name>
</gene>
<evidence type="ECO:0000256" key="2">
    <source>
        <dbReference type="ARBA" id="ARBA00023015"/>
    </source>
</evidence>
<evidence type="ECO:0000256" key="4">
    <source>
        <dbReference type="ARBA" id="ARBA00023163"/>
    </source>
</evidence>
<dbReference type="InterPro" id="IPR013325">
    <property type="entry name" value="RNA_pol_sigma_r2"/>
</dbReference>
<keyword evidence="2" id="KW-0805">Transcription regulation</keyword>
<keyword evidence="3" id="KW-0731">Sigma factor</keyword>
<dbReference type="InterPro" id="IPR013324">
    <property type="entry name" value="RNA_pol_sigma_r3/r4-like"/>
</dbReference>
<dbReference type="GO" id="GO:0006352">
    <property type="term" value="P:DNA-templated transcription initiation"/>
    <property type="evidence" value="ECO:0007669"/>
    <property type="project" value="InterPro"/>
</dbReference>
<dbReference type="STRING" id="493475.GARC_1215"/>
<dbReference type="RefSeq" id="WP_007617772.1">
    <property type="nucleotide sequence ID" value="NZ_BAEO01000014.1"/>
</dbReference>
<dbReference type="Gene3D" id="1.10.10.10">
    <property type="entry name" value="Winged helix-like DNA-binding domain superfamily/Winged helix DNA-binding domain"/>
    <property type="match status" value="1"/>
</dbReference>
<dbReference type="InterPro" id="IPR036388">
    <property type="entry name" value="WH-like_DNA-bd_sf"/>
</dbReference>
<reference evidence="7 8" key="1">
    <citation type="journal article" date="2017" name="Antonie Van Leeuwenhoek">
        <title>Rhizobium rhizosphaerae sp. nov., a novel species isolated from rice rhizosphere.</title>
        <authorList>
            <person name="Zhao J.J."/>
            <person name="Zhang J."/>
            <person name="Zhang R.J."/>
            <person name="Zhang C.W."/>
            <person name="Yin H.Q."/>
            <person name="Zhang X.X."/>
        </authorList>
    </citation>
    <scope>NUCLEOTIDE SEQUENCE [LARGE SCALE GENOMIC DNA]</scope>
    <source>
        <strain evidence="7 8">BSs20135</strain>
    </source>
</reference>
<proteinExistence type="inferred from homology"/>
<dbReference type="InterPro" id="IPR007627">
    <property type="entry name" value="RNA_pol_sigma70_r2"/>
</dbReference>
<evidence type="ECO:0000313" key="8">
    <source>
        <dbReference type="Proteomes" id="UP000006327"/>
    </source>
</evidence>
<dbReference type="InterPro" id="IPR013249">
    <property type="entry name" value="RNA_pol_sigma70_r4_t2"/>
</dbReference>
<dbReference type="EMBL" id="BAEO01000014">
    <property type="protein sequence ID" value="GAC18195.1"/>
    <property type="molecule type" value="Genomic_DNA"/>
</dbReference>
<evidence type="ECO:0000259" key="6">
    <source>
        <dbReference type="Pfam" id="PF08281"/>
    </source>
</evidence>
<dbReference type="GO" id="GO:0016987">
    <property type="term" value="F:sigma factor activity"/>
    <property type="evidence" value="ECO:0007669"/>
    <property type="project" value="UniProtKB-KW"/>
</dbReference>
<dbReference type="InterPro" id="IPR039425">
    <property type="entry name" value="RNA_pol_sigma-70-like"/>
</dbReference>
<protein>
    <submittedName>
        <fullName evidence="7">RNA polymerase sigma-70 factor, ECF subfamily</fullName>
    </submittedName>
</protein>
<dbReference type="NCBIfam" id="TIGR02937">
    <property type="entry name" value="sigma70-ECF"/>
    <property type="match status" value="1"/>
</dbReference>
<dbReference type="Pfam" id="PF08281">
    <property type="entry name" value="Sigma70_r4_2"/>
    <property type="match status" value="1"/>
</dbReference>
<feature type="domain" description="RNA polymerase sigma factor 70 region 4 type 2" evidence="6">
    <location>
        <begin position="120"/>
        <end position="171"/>
    </location>
</feature>
<organism evidence="7 8">
    <name type="scientific">Paraglaciecola arctica BSs20135</name>
    <dbReference type="NCBI Taxonomy" id="493475"/>
    <lineage>
        <taxon>Bacteria</taxon>
        <taxon>Pseudomonadati</taxon>
        <taxon>Pseudomonadota</taxon>
        <taxon>Gammaproteobacteria</taxon>
        <taxon>Alteromonadales</taxon>
        <taxon>Alteromonadaceae</taxon>
        <taxon>Paraglaciecola</taxon>
    </lineage>
</organism>
<keyword evidence="8" id="KW-1185">Reference proteome</keyword>
<dbReference type="Pfam" id="PF04542">
    <property type="entry name" value="Sigma70_r2"/>
    <property type="match status" value="1"/>
</dbReference>
<name>K6Z435_9ALTE</name>
<dbReference type="GO" id="GO:0003677">
    <property type="term" value="F:DNA binding"/>
    <property type="evidence" value="ECO:0007669"/>
    <property type="project" value="InterPro"/>
</dbReference>
<comment type="caution">
    <text evidence="7">The sequence shown here is derived from an EMBL/GenBank/DDBJ whole genome shotgun (WGS) entry which is preliminary data.</text>
</comment>
<dbReference type="OrthoDB" id="9784272at2"/>
<dbReference type="InterPro" id="IPR014284">
    <property type="entry name" value="RNA_pol_sigma-70_dom"/>
</dbReference>
<comment type="similarity">
    <text evidence="1">Belongs to the sigma-70 factor family. ECF subfamily.</text>
</comment>
<dbReference type="CDD" id="cd06171">
    <property type="entry name" value="Sigma70_r4"/>
    <property type="match status" value="1"/>
</dbReference>
<dbReference type="eggNOG" id="COG1595">
    <property type="taxonomic scope" value="Bacteria"/>
</dbReference>
<evidence type="ECO:0000313" key="7">
    <source>
        <dbReference type="EMBL" id="GAC18195.1"/>
    </source>
</evidence>
<evidence type="ECO:0000256" key="1">
    <source>
        <dbReference type="ARBA" id="ARBA00010641"/>
    </source>
</evidence>